<gene>
    <name evidence="2" type="ORF">HUJ06_009119</name>
</gene>
<accession>A0A822ZAC8</accession>
<dbReference type="PANTHER" id="PTHR33511">
    <property type="entry name" value="OS06G0632400 PROTEIN"/>
    <property type="match status" value="1"/>
</dbReference>
<evidence type="ECO:0000313" key="3">
    <source>
        <dbReference type="Proteomes" id="UP000607653"/>
    </source>
</evidence>
<dbReference type="AlphaFoldDB" id="A0A822ZAC8"/>
<organism evidence="2 3">
    <name type="scientific">Nelumbo nucifera</name>
    <name type="common">Sacred lotus</name>
    <dbReference type="NCBI Taxonomy" id="4432"/>
    <lineage>
        <taxon>Eukaryota</taxon>
        <taxon>Viridiplantae</taxon>
        <taxon>Streptophyta</taxon>
        <taxon>Embryophyta</taxon>
        <taxon>Tracheophyta</taxon>
        <taxon>Spermatophyta</taxon>
        <taxon>Magnoliopsida</taxon>
        <taxon>Proteales</taxon>
        <taxon>Nelumbonaceae</taxon>
        <taxon>Nelumbo</taxon>
    </lineage>
</organism>
<reference evidence="2 3" key="1">
    <citation type="journal article" date="2020" name="Mol. Biol. Evol.">
        <title>Distinct Expression and Methylation Patterns for Genes with Different Fates following a Single Whole-Genome Duplication in Flowering Plants.</title>
        <authorList>
            <person name="Shi T."/>
            <person name="Rahmani R.S."/>
            <person name="Gugger P.F."/>
            <person name="Wang M."/>
            <person name="Li H."/>
            <person name="Zhang Y."/>
            <person name="Li Z."/>
            <person name="Wang Q."/>
            <person name="Van de Peer Y."/>
            <person name="Marchal K."/>
            <person name="Chen J."/>
        </authorList>
    </citation>
    <scope>NUCLEOTIDE SEQUENCE [LARGE SCALE GENOMIC DNA]</scope>
    <source>
        <tissue evidence="2">Leaf</tissue>
    </source>
</reference>
<keyword evidence="3" id="KW-1185">Reference proteome</keyword>
<evidence type="ECO:0000313" key="2">
    <source>
        <dbReference type="EMBL" id="DAD38478.1"/>
    </source>
</evidence>
<proteinExistence type="predicted"/>
<protein>
    <submittedName>
        <fullName evidence="2">Uncharacterized protein</fullName>
    </submittedName>
</protein>
<sequence length="91" mass="9908">MGGNGRGGERKSSSVFSILSVFKIRRSSSSSSSSSYYNKDSYGYSTGTSWDLDGIPPSRRSDGDRRGWVADPDINSKAAAFINKRKAAYQL</sequence>
<dbReference type="EMBL" id="DUZY01000004">
    <property type="protein sequence ID" value="DAD38478.1"/>
    <property type="molecule type" value="Genomic_DNA"/>
</dbReference>
<evidence type="ECO:0000256" key="1">
    <source>
        <dbReference type="SAM" id="MobiDB-lite"/>
    </source>
</evidence>
<name>A0A822ZAC8_NELNU</name>
<dbReference type="Proteomes" id="UP000607653">
    <property type="component" value="Unassembled WGS sequence"/>
</dbReference>
<comment type="caution">
    <text evidence="2">The sequence shown here is derived from an EMBL/GenBank/DDBJ whole genome shotgun (WGS) entry which is preliminary data.</text>
</comment>
<feature type="region of interest" description="Disordered" evidence="1">
    <location>
        <begin position="44"/>
        <end position="66"/>
    </location>
</feature>